<comment type="caution">
    <text evidence="2">The sequence shown here is derived from an EMBL/GenBank/DDBJ whole genome shotgun (WGS) entry which is preliminary data.</text>
</comment>
<protein>
    <submittedName>
        <fullName evidence="2">Alpha-1,2-mannosidase</fullName>
    </submittedName>
</protein>
<sequence length="105" mass="12097">MHRYTYPALPDQTRRGLILDLVHGLGNAAYHTEITIESPTRISGKRYSHGWAKNRQAYFVMEFSAPIQLFDVMVDGHITRHPTTLPKHFSGVQIKAIFQWHHTSV</sequence>
<evidence type="ECO:0000313" key="2">
    <source>
        <dbReference type="EMBL" id="EQD77458.1"/>
    </source>
</evidence>
<organism evidence="2">
    <name type="scientific">mine drainage metagenome</name>
    <dbReference type="NCBI Taxonomy" id="410659"/>
    <lineage>
        <taxon>unclassified sequences</taxon>
        <taxon>metagenomes</taxon>
        <taxon>ecological metagenomes</taxon>
    </lineage>
</organism>
<dbReference type="GO" id="GO:0030246">
    <property type="term" value="F:carbohydrate binding"/>
    <property type="evidence" value="ECO:0007669"/>
    <property type="project" value="InterPro"/>
</dbReference>
<dbReference type="AlphaFoldDB" id="T1C8T6"/>
<name>T1C8T6_9ZZZZ</name>
<dbReference type="Pfam" id="PF17678">
    <property type="entry name" value="Glyco_hydro_92N"/>
    <property type="match status" value="1"/>
</dbReference>
<reference evidence="2" key="2">
    <citation type="journal article" date="2014" name="ISME J.">
        <title>Microbial stratification in low pH oxic and suboxic macroscopic growths along an acid mine drainage.</title>
        <authorList>
            <person name="Mendez-Garcia C."/>
            <person name="Mesa V."/>
            <person name="Sprenger R.R."/>
            <person name="Richter M."/>
            <person name="Diez M.S."/>
            <person name="Solano J."/>
            <person name="Bargiela R."/>
            <person name="Golyshina O.V."/>
            <person name="Manteca A."/>
            <person name="Ramos J.L."/>
            <person name="Gallego J.R."/>
            <person name="Llorente I."/>
            <person name="Martins Dos Santos V.A."/>
            <person name="Jensen O.N."/>
            <person name="Pelaez A.I."/>
            <person name="Sanchez J."/>
            <person name="Ferrer M."/>
        </authorList>
    </citation>
    <scope>NUCLEOTIDE SEQUENCE</scope>
</reference>
<dbReference type="EMBL" id="AUZX01002172">
    <property type="protein sequence ID" value="EQD77458.1"/>
    <property type="molecule type" value="Genomic_DNA"/>
</dbReference>
<dbReference type="InterPro" id="IPR014718">
    <property type="entry name" value="GH-type_carb-bd"/>
</dbReference>
<accession>T1C8T6</accession>
<gene>
    <name evidence="2" type="ORF">B1A_02950</name>
</gene>
<feature type="domain" description="Glycosyl hydrolase family 92 N-terminal" evidence="1">
    <location>
        <begin position="1"/>
        <end position="102"/>
    </location>
</feature>
<reference evidence="2" key="1">
    <citation type="submission" date="2013-08" db="EMBL/GenBank/DDBJ databases">
        <authorList>
            <person name="Mendez C."/>
            <person name="Richter M."/>
            <person name="Ferrer M."/>
            <person name="Sanchez J."/>
        </authorList>
    </citation>
    <scope>NUCLEOTIDE SEQUENCE</scope>
</reference>
<dbReference type="Gene3D" id="2.70.98.10">
    <property type="match status" value="1"/>
</dbReference>
<feature type="non-terminal residue" evidence="2">
    <location>
        <position position="105"/>
    </location>
</feature>
<evidence type="ECO:0000259" key="1">
    <source>
        <dbReference type="Pfam" id="PF17678"/>
    </source>
</evidence>
<proteinExistence type="predicted"/>
<dbReference type="InterPro" id="IPR041371">
    <property type="entry name" value="GH92_N"/>
</dbReference>